<dbReference type="OrthoDB" id="9770036at2"/>
<dbReference type="Pfam" id="PF02687">
    <property type="entry name" value="FtsX"/>
    <property type="match status" value="1"/>
</dbReference>
<dbReference type="Pfam" id="PF12704">
    <property type="entry name" value="MacB_PCD"/>
    <property type="match status" value="1"/>
</dbReference>
<comment type="subcellular location">
    <subcellularLocation>
        <location evidence="1">Cell membrane</location>
        <topology evidence="1">Multi-pass membrane protein</topology>
    </subcellularLocation>
</comment>
<feature type="domain" description="ABC3 transporter permease C-terminal" evidence="8">
    <location>
        <begin position="290"/>
        <end position="406"/>
    </location>
</feature>
<proteinExistence type="inferred from homology"/>
<dbReference type="EMBL" id="FOYQ01000001">
    <property type="protein sequence ID" value="SFR33095.1"/>
    <property type="molecule type" value="Genomic_DNA"/>
</dbReference>
<dbReference type="InterPro" id="IPR025857">
    <property type="entry name" value="MacB_PCD"/>
</dbReference>
<sequence length="414" mass="46467">MFDIERWQEIFDTLRKNKLRTFLTGLSVASGIFILVILLGFGQGMQNGIAHEFEQDASTSVWVWPGMTTKEFKGMNPGRRIQLRNDNFDFWSKANAEKIENESPRIFVRNVNVNYGNEALVYGIHGVQGDFQFIENAKMVDGRFINLLDHEGTAKVVVIGNKIRKDVFGHLESPLGEYIEFSGIPFKIIGVYKELREREEETLYIPLSTAQKVFNGGDRVNNLAYTLPPAENFDQAVAQAVAFKDELRQYLQQAHTVAPDDTGAIQVWSAMEEAKRYYSLTGNIKFFFWFVGICTIIAGVVGVSNIMLIVVKERTREIGVRKALGAKPWSIVGMILHEAIFVTAISGFLGLFFSMLLLELVGPYVEVDYIMNPSVNLNVAVATVLVLIFAGTVAGFFPAWRAANIQVINALRDE</sequence>
<dbReference type="GO" id="GO:0005886">
    <property type="term" value="C:plasma membrane"/>
    <property type="evidence" value="ECO:0007669"/>
    <property type="project" value="UniProtKB-SubCell"/>
</dbReference>
<feature type="domain" description="MacB-like periplasmic core" evidence="9">
    <location>
        <begin position="21"/>
        <end position="240"/>
    </location>
</feature>
<keyword evidence="3 7" id="KW-0812">Transmembrane</keyword>
<feature type="transmembrane region" description="Helical" evidence="7">
    <location>
        <begin position="21"/>
        <end position="41"/>
    </location>
</feature>
<dbReference type="PANTHER" id="PTHR30572">
    <property type="entry name" value="MEMBRANE COMPONENT OF TRANSPORTER-RELATED"/>
    <property type="match status" value="1"/>
</dbReference>
<protein>
    <submittedName>
        <fullName evidence="10">Putative ABC transport system permease protein</fullName>
    </submittedName>
</protein>
<evidence type="ECO:0000256" key="7">
    <source>
        <dbReference type="SAM" id="Phobius"/>
    </source>
</evidence>
<accession>A0A1I6FT24</accession>
<dbReference type="InterPro" id="IPR050250">
    <property type="entry name" value="Macrolide_Exporter_MacB"/>
</dbReference>
<feature type="transmembrane region" description="Helical" evidence="7">
    <location>
        <begin position="286"/>
        <end position="311"/>
    </location>
</feature>
<evidence type="ECO:0000256" key="4">
    <source>
        <dbReference type="ARBA" id="ARBA00022989"/>
    </source>
</evidence>
<dbReference type="PANTHER" id="PTHR30572:SF4">
    <property type="entry name" value="ABC TRANSPORTER PERMEASE YTRF"/>
    <property type="match status" value="1"/>
</dbReference>
<dbReference type="InterPro" id="IPR003838">
    <property type="entry name" value="ABC3_permease_C"/>
</dbReference>
<keyword evidence="2" id="KW-1003">Cell membrane</keyword>
<gene>
    <name evidence="10" type="ORF">SAMN04490243_0611</name>
</gene>
<comment type="similarity">
    <text evidence="6">Belongs to the ABC-4 integral membrane protein family.</text>
</comment>
<evidence type="ECO:0000256" key="2">
    <source>
        <dbReference type="ARBA" id="ARBA00022475"/>
    </source>
</evidence>
<dbReference type="GO" id="GO:0022857">
    <property type="term" value="F:transmembrane transporter activity"/>
    <property type="evidence" value="ECO:0007669"/>
    <property type="project" value="TreeGrafter"/>
</dbReference>
<evidence type="ECO:0000313" key="11">
    <source>
        <dbReference type="Proteomes" id="UP000199534"/>
    </source>
</evidence>
<keyword evidence="5 7" id="KW-0472">Membrane</keyword>
<reference evidence="10 11" key="1">
    <citation type="submission" date="2016-10" db="EMBL/GenBank/DDBJ databases">
        <authorList>
            <person name="de Groot N.N."/>
        </authorList>
    </citation>
    <scope>NUCLEOTIDE SEQUENCE [LARGE SCALE GENOMIC DNA]</scope>
    <source>
        <strain evidence="10 11">DSM 21019</strain>
    </source>
</reference>
<evidence type="ECO:0000259" key="9">
    <source>
        <dbReference type="Pfam" id="PF12704"/>
    </source>
</evidence>
<evidence type="ECO:0000256" key="1">
    <source>
        <dbReference type="ARBA" id="ARBA00004651"/>
    </source>
</evidence>
<evidence type="ECO:0000256" key="3">
    <source>
        <dbReference type="ARBA" id="ARBA00022692"/>
    </source>
</evidence>
<dbReference type="RefSeq" id="WP_092980585.1">
    <property type="nucleotide sequence ID" value="NZ_FOYQ01000001.1"/>
</dbReference>
<evidence type="ECO:0000256" key="5">
    <source>
        <dbReference type="ARBA" id="ARBA00023136"/>
    </source>
</evidence>
<dbReference type="Proteomes" id="UP000199534">
    <property type="component" value="Unassembled WGS sequence"/>
</dbReference>
<keyword evidence="11" id="KW-1185">Reference proteome</keyword>
<feature type="transmembrane region" description="Helical" evidence="7">
    <location>
        <begin position="331"/>
        <end position="357"/>
    </location>
</feature>
<dbReference type="STRING" id="400055.SAMN04490243_0611"/>
<dbReference type="AlphaFoldDB" id="A0A1I6FT24"/>
<evidence type="ECO:0000313" key="10">
    <source>
        <dbReference type="EMBL" id="SFR33095.1"/>
    </source>
</evidence>
<evidence type="ECO:0000256" key="6">
    <source>
        <dbReference type="ARBA" id="ARBA00038076"/>
    </source>
</evidence>
<name>A0A1I6FT24_9FLAO</name>
<evidence type="ECO:0000259" key="8">
    <source>
        <dbReference type="Pfam" id="PF02687"/>
    </source>
</evidence>
<feature type="transmembrane region" description="Helical" evidence="7">
    <location>
        <begin position="377"/>
        <end position="397"/>
    </location>
</feature>
<organism evidence="10 11">
    <name type="scientific">Robiginitalea myxolifaciens</name>
    <dbReference type="NCBI Taxonomy" id="400055"/>
    <lineage>
        <taxon>Bacteria</taxon>
        <taxon>Pseudomonadati</taxon>
        <taxon>Bacteroidota</taxon>
        <taxon>Flavobacteriia</taxon>
        <taxon>Flavobacteriales</taxon>
        <taxon>Flavobacteriaceae</taxon>
        <taxon>Robiginitalea</taxon>
    </lineage>
</organism>
<keyword evidence="4 7" id="KW-1133">Transmembrane helix</keyword>